<evidence type="ECO:0000256" key="4">
    <source>
        <dbReference type="ARBA" id="ARBA00022691"/>
    </source>
</evidence>
<feature type="domain" description="DNA methylase N-4/N-6" evidence="9">
    <location>
        <begin position="23"/>
        <end position="268"/>
    </location>
</feature>
<dbReference type="InterPro" id="IPR029063">
    <property type="entry name" value="SAM-dependent_MTases_sf"/>
</dbReference>
<protein>
    <recommendedName>
        <fullName evidence="8">Methyltransferase</fullName>
        <ecNumber evidence="8">2.1.1.-</ecNumber>
    </recommendedName>
</protein>
<evidence type="ECO:0000313" key="10">
    <source>
        <dbReference type="EMBL" id="SDU17562.1"/>
    </source>
</evidence>
<evidence type="ECO:0000256" key="2">
    <source>
        <dbReference type="ARBA" id="ARBA00022603"/>
    </source>
</evidence>
<comment type="similarity">
    <text evidence="1">Belongs to the N(4)/N(6)-methyltransferase family. N(4) subfamily.</text>
</comment>
<dbReference type="EC" id="2.1.1.-" evidence="8"/>
<evidence type="ECO:0000256" key="6">
    <source>
        <dbReference type="ARBA" id="ARBA00023125"/>
    </source>
</evidence>
<reference evidence="11" key="1">
    <citation type="submission" date="2016-10" db="EMBL/GenBank/DDBJ databases">
        <authorList>
            <person name="Varghese N."/>
            <person name="Submissions S."/>
        </authorList>
    </citation>
    <scope>NUCLEOTIDE SEQUENCE [LARGE SCALE GENOMIC DNA]</scope>
    <source>
        <strain evidence="11">DSM 3384</strain>
    </source>
</reference>
<organism evidence="10 11">
    <name type="scientific">Desulfobacula phenolica</name>
    <dbReference type="NCBI Taxonomy" id="90732"/>
    <lineage>
        <taxon>Bacteria</taxon>
        <taxon>Pseudomonadati</taxon>
        <taxon>Thermodesulfobacteriota</taxon>
        <taxon>Desulfobacteria</taxon>
        <taxon>Desulfobacterales</taxon>
        <taxon>Desulfobacteraceae</taxon>
        <taxon>Desulfobacula</taxon>
    </lineage>
</organism>
<dbReference type="PANTHER" id="PTHR13370:SF3">
    <property type="entry name" value="TRNA (GUANINE(10)-N2)-METHYLTRANSFERASE HOMOLOG"/>
    <property type="match status" value="1"/>
</dbReference>
<dbReference type="PANTHER" id="PTHR13370">
    <property type="entry name" value="RNA METHYLASE-RELATED"/>
    <property type="match status" value="1"/>
</dbReference>
<keyword evidence="5" id="KW-0680">Restriction system</keyword>
<name>A0A1H2GDL5_9BACT</name>
<dbReference type="GO" id="GO:0009307">
    <property type="term" value="P:DNA restriction-modification system"/>
    <property type="evidence" value="ECO:0007669"/>
    <property type="project" value="UniProtKB-KW"/>
</dbReference>
<evidence type="ECO:0000256" key="8">
    <source>
        <dbReference type="RuleBase" id="RU362026"/>
    </source>
</evidence>
<keyword evidence="11" id="KW-1185">Reference proteome</keyword>
<evidence type="ECO:0000256" key="1">
    <source>
        <dbReference type="ARBA" id="ARBA00010203"/>
    </source>
</evidence>
<dbReference type="GO" id="GO:0015667">
    <property type="term" value="F:site-specific DNA-methyltransferase (cytosine-N4-specific) activity"/>
    <property type="evidence" value="ECO:0007669"/>
    <property type="project" value="UniProtKB-EC"/>
</dbReference>
<dbReference type="EMBL" id="FNLL01000005">
    <property type="protein sequence ID" value="SDU17562.1"/>
    <property type="molecule type" value="Genomic_DNA"/>
</dbReference>
<dbReference type="GO" id="GO:0032259">
    <property type="term" value="P:methylation"/>
    <property type="evidence" value="ECO:0007669"/>
    <property type="project" value="UniProtKB-KW"/>
</dbReference>
<evidence type="ECO:0000256" key="5">
    <source>
        <dbReference type="ARBA" id="ARBA00022747"/>
    </source>
</evidence>
<dbReference type="GO" id="GO:0003677">
    <property type="term" value="F:DNA binding"/>
    <property type="evidence" value="ECO:0007669"/>
    <property type="project" value="UniProtKB-KW"/>
</dbReference>
<dbReference type="RefSeq" id="WP_092233368.1">
    <property type="nucleotide sequence ID" value="NZ_FNLL01000005.1"/>
</dbReference>
<comment type="catalytic activity">
    <reaction evidence="7">
        <text>a 2'-deoxycytidine in DNA + S-adenosyl-L-methionine = an N(4)-methyl-2'-deoxycytidine in DNA + S-adenosyl-L-homocysteine + H(+)</text>
        <dbReference type="Rhea" id="RHEA:16857"/>
        <dbReference type="Rhea" id="RHEA-COMP:11369"/>
        <dbReference type="Rhea" id="RHEA-COMP:13674"/>
        <dbReference type="ChEBI" id="CHEBI:15378"/>
        <dbReference type="ChEBI" id="CHEBI:57856"/>
        <dbReference type="ChEBI" id="CHEBI:59789"/>
        <dbReference type="ChEBI" id="CHEBI:85452"/>
        <dbReference type="ChEBI" id="CHEBI:137933"/>
        <dbReference type="EC" id="2.1.1.113"/>
    </reaction>
</comment>
<dbReference type="Pfam" id="PF01555">
    <property type="entry name" value="N6_N4_Mtase"/>
    <property type="match status" value="1"/>
</dbReference>
<dbReference type="GO" id="GO:0005737">
    <property type="term" value="C:cytoplasm"/>
    <property type="evidence" value="ECO:0007669"/>
    <property type="project" value="TreeGrafter"/>
</dbReference>
<dbReference type="PRINTS" id="PR00508">
    <property type="entry name" value="S21N4MTFRASE"/>
</dbReference>
<evidence type="ECO:0000259" key="9">
    <source>
        <dbReference type="Pfam" id="PF01555"/>
    </source>
</evidence>
<dbReference type="Gene3D" id="3.40.50.150">
    <property type="entry name" value="Vaccinia Virus protein VP39"/>
    <property type="match status" value="1"/>
</dbReference>
<dbReference type="AlphaFoldDB" id="A0A1H2GDL5"/>
<sequence length="361" mass="41463">MKTTHTFFFQDSNNLDLIPSNTIDLIVTSPPYPMIEMWDDIFSSQNNAIAKALNRKDGNKAFELMHKILDSVWDEIFRVLKSGGFACINIGDATRTINSNFAIYSNHSRILQYLVKLGFSALPGIIWRKQTNTPNKFMGSGMLPAGAYVTLEHEYILIVRKGGKREFKSNYEKLNRRQSAIFWEERNTFFSDIWFDIKGTRQGLIDKASRNRSAAFPFELAYRLINMYSVKGDNVLDPFLGTGTTMAASMASARNTIGCDIDNSFNEYIPRIKENIIDLSNHHMENRLKKHLVFVNERIASDKLLKHKNMPYGFPVITNQEKELILNELLTVEIMQDHSIEVTHSDHPQTAFCQECDTRQE</sequence>
<dbReference type="InterPro" id="IPR017985">
    <property type="entry name" value="MeTrfase_CN4_CS"/>
</dbReference>
<dbReference type="Proteomes" id="UP000199608">
    <property type="component" value="Unassembled WGS sequence"/>
</dbReference>
<dbReference type="InterPro" id="IPR002941">
    <property type="entry name" value="DNA_methylase_N4/N6"/>
</dbReference>
<keyword evidence="2 10" id="KW-0489">Methyltransferase</keyword>
<keyword evidence="3" id="KW-0808">Transferase</keyword>
<dbReference type="GO" id="GO:0008170">
    <property type="term" value="F:N-methyltransferase activity"/>
    <property type="evidence" value="ECO:0007669"/>
    <property type="project" value="InterPro"/>
</dbReference>
<proteinExistence type="inferred from homology"/>
<keyword evidence="6" id="KW-0238">DNA-binding</keyword>
<dbReference type="SUPFAM" id="SSF53335">
    <property type="entry name" value="S-adenosyl-L-methionine-dependent methyltransferases"/>
    <property type="match status" value="1"/>
</dbReference>
<dbReference type="InterPro" id="IPR001091">
    <property type="entry name" value="RM_Methyltransferase"/>
</dbReference>
<gene>
    <name evidence="10" type="ORF">SAMN04487931_105139</name>
</gene>
<accession>A0A1H2GDL5</accession>
<evidence type="ECO:0000313" key="11">
    <source>
        <dbReference type="Proteomes" id="UP000199608"/>
    </source>
</evidence>
<dbReference type="PROSITE" id="PS00093">
    <property type="entry name" value="N4_MTASE"/>
    <property type="match status" value="1"/>
</dbReference>
<evidence type="ECO:0000256" key="3">
    <source>
        <dbReference type="ARBA" id="ARBA00022679"/>
    </source>
</evidence>
<evidence type="ECO:0000256" key="7">
    <source>
        <dbReference type="ARBA" id="ARBA00049120"/>
    </source>
</evidence>
<keyword evidence="4" id="KW-0949">S-adenosyl-L-methionine</keyword>